<evidence type="ECO:0000256" key="8">
    <source>
        <dbReference type="SAM" id="MobiDB-lite"/>
    </source>
</evidence>
<evidence type="ECO:0000313" key="9">
    <source>
        <dbReference type="EMBL" id="KAF0710660.1"/>
    </source>
</evidence>
<dbReference type="Proteomes" id="UP000283543">
    <property type="component" value="Unassembled WGS sequence"/>
</dbReference>
<keyword evidence="2 7" id="KW-0813">Transport</keyword>
<evidence type="ECO:0000313" key="20">
    <source>
        <dbReference type="Proteomes" id="UP000283543"/>
    </source>
</evidence>
<dbReference type="InterPro" id="IPR036458">
    <property type="entry name" value="Na:dicarbo_symporter_sf"/>
</dbReference>
<evidence type="ECO:0000256" key="7">
    <source>
        <dbReference type="RuleBase" id="RU361216"/>
    </source>
</evidence>
<keyword evidence="3" id="KW-1003">Cell membrane</keyword>
<dbReference type="Gene3D" id="1.10.3860.10">
    <property type="entry name" value="Sodium:dicarboxylate symporter"/>
    <property type="match status" value="1"/>
</dbReference>
<evidence type="ECO:0000256" key="4">
    <source>
        <dbReference type="ARBA" id="ARBA00022692"/>
    </source>
</evidence>
<dbReference type="Proteomes" id="UP000469452">
    <property type="component" value="Unassembled WGS sequence"/>
</dbReference>
<name>A0A397EM64_APHAT</name>
<dbReference type="GO" id="GO:0005886">
    <property type="term" value="C:plasma membrane"/>
    <property type="evidence" value="ECO:0007669"/>
    <property type="project" value="UniProtKB-SubCell"/>
</dbReference>
<keyword evidence="7" id="KW-0769">Symport</keyword>
<organism evidence="13 16">
    <name type="scientific">Aphanomyces astaci</name>
    <name type="common">Crayfish plague agent</name>
    <dbReference type="NCBI Taxonomy" id="112090"/>
    <lineage>
        <taxon>Eukaryota</taxon>
        <taxon>Sar</taxon>
        <taxon>Stramenopiles</taxon>
        <taxon>Oomycota</taxon>
        <taxon>Saprolegniomycetes</taxon>
        <taxon>Saprolegniales</taxon>
        <taxon>Verrucalvaceae</taxon>
        <taxon>Aphanomyces</taxon>
    </lineage>
</organism>
<feature type="transmembrane region" description="Helical" evidence="7">
    <location>
        <begin position="308"/>
        <end position="327"/>
    </location>
</feature>
<dbReference type="EMBL" id="QUTE01016767">
    <property type="protein sequence ID" value="RHY95797.1"/>
    <property type="molecule type" value="Genomic_DNA"/>
</dbReference>
<dbReference type="Proteomes" id="UP000266239">
    <property type="component" value="Unassembled WGS sequence"/>
</dbReference>
<accession>A0A397EM64</accession>
<protein>
    <recommendedName>
        <fullName evidence="7">Amino acid transporter</fullName>
    </recommendedName>
</protein>
<evidence type="ECO:0000256" key="3">
    <source>
        <dbReference type="ARBA" id="ARBA00022475"/>
    </source>
</evidence>
<dbReference type="GO" id="GO:0015293">
    <property type="term" value="F:symporter activity"/>
    <property type="evidence" value="ECO:0007669"/>
    <property type="project" value="UniProtKB-UniRule"/>
</dbReference>
<keyword evidence="4 7" id="KW-0812">Transmembrane</keyword>
<evidence type="ECO:0000256" key="2">
    <source>
        <dbReference type="ARBA" id="ARBA00022448"/>
    </source>
</evidence>
<dbReference type="EMBL" id="QUTF01007085">
    <property type="protein sequence ID" value="RHZ39960.1"/>
    <property type="molecule type" value="Genomic_DNA"/>
</dbReference>
<evidence type="ECO:0000256" key="1">
    <source>
        <dbReference type="ARBA" id="ARBA00004651"/>
    </source>
</evidence>
<comment type="subcellular location">
    <subcellularLocation>
        <location evidence="1">Cell membrane</location>
        <topology evidence="1">Multi-pass membrane protein</topology>
    </subcellularLocation>
    <subcellularLocation>
        <location evidence="7">Membrane</location>
        <topology evidence="7">Multi-pass membrane protein</topology>
    </subcellularLocation>
</comment>
<dbReference type="Proteomes" id="UP000266196">
    <property type="component" value="Unassembled WGS sequence"/>
</dbReference>
<dbReference type="PANTHER" id="PTHR42865:SF7">
    <property type="entry name" value="PROTON_GLUTAMATE-ASPARTATE SYMPORTER"/>
    <property type="match status" value="1"/>
</dbReference>
<feature type="transmembrane region" description="Helical" evidence="7">
    <location>
        <begin position="98"/>
        <end position="119"/>
    </location>
</feature>
<evidence type="ECO:0000313" key="14">
    <source>
        <dbReference type="EMBL" id="RHZ39960.1"/>
    </source>
</evidence>
<dbReference type="EMBL" id="VJMI01018444">
    <property type="protein sequence ID" value="KAF0710660.1"/>
    <property type="molecule type" value="Genomic_DNA"/>
</dbReference>
<feature type="transmembrane region" description="Helical" evidence="7">
    <location>
        <begin position="484"/>
        <end position="507"/>
    </location>
</feature>
<evidence type="ECO:0000313" key="15">
    <source>
        <dbReference type="EMBL" id="RLO01026.1"/>
    </source>
</evidence>
<evidence type="ECO:0000313" key="11">
    <source>
        <dbReference type="EMBL" id="RHY59868.1"/>
    </source>
</evidence>
<feature type="transmembrane region" description="Helical" evidence="7">
    <location>
        <begin position="139"/>
        <end position="160"/>
    </location>
</feature>
<reference evidence="15 19" key="1">
    <citation type="journal article" date="2018" name="J. Invertebr. Pathol.">
        <title>New genotyping method for the causative agent of crayfish plague (Aphanomyces astaci) based on whole genome data.</title>
        <authorList>
            <person name="Minardi D."/>
            <person name="Studholme D.J."/>
            <person name="van der Giezen M."/>
            <person name="Pretto T."/>
            <person name="Oidtmann B."/>
        </authorList>
    </citation>
    <scope>NUCLEOTIDE SEQUENCE [LARGE SCALE GENOMIC DNA]</scope>
    <source>
        <strain evidence="15 19">KB13</strain>
    </source>
</reference>
<dbReference type="EMBL" id="QUTI01037699">
    <property type="protein sequence ID" value="RLO01026.1"/>
    <property type="molecule type" value="Genomic_DNA"/>
</dbReference>
<evidence type="ECO:0000313" key="19">
    <source>
        <dbReference type="Proteomes" id="UP000275652"/>
    </source>
</evidence>
<evidence type="ECO:0000256" key="5">
    <source>
        <dbReference type="ARBA" id="ARBA00022989"/>
    </source>
</evidence>
<evidence type="ECO:0000313" key="21">
    <source>
        <dbReference type="Proteomes" id="UP000286510"/>
    </source>
</evidence>
<dbReference type="Proteomes" id="UP000275652">
    <property type="component" value="Unassembled WGS sequence"/>
</dbReference>
<dbReference type="EMBL" id="QUTB01004759">
    <property type="protein sequence ID" value="RHY59868.1"/>
    <property type="molecule type" value="Genomic_DNA"/>
</dbReference>
<evidence type="ECO:0000313" key="18">
    <source>
        <dbReference type="Proteomes" id="UP000266643"/>
    </source>
</evidence>
<dbReference type="VEuPathDB" id="FungiDB:H257_04729"/>
<evidence type="ECO:0000313" key="12">
    <source>
        <dbReference type="EMBL" id="RHY71723.1"/>
    </source>
</evidence>
<evidence type="ECO:0000313" key="22">
    <source>
        <dbReference type="Proteomes" id="UP000469452"/>
    </source>
</evidence>
<dbReference type="EMBL" id="QUTA01005357">
    <property type="protein sequence ID" value="RHY16099.1"/>
    <property type="molecule type" value="Genomic_DNA"/>
</dbReference>
<feature type="transmembrane region" description="Helical" evidence="7">
    <location>
        <begin position="55"/>
        <end position="77"/>
    </location>
</feature>
<dbReference type="InterPro" id="IPR001991">
    <property type="entry name" value="Na-dicarboxylate_symporter"/>
</dbReference>
<keyword evidence="6 7" id="KW-0472">Membrane</keyword>
<sequence>MRPSQSSHVAGMEPHHPDAYEPSPPYIPLTTRGKKSLSETKARLVNMYRGAPGTLLGAGMGLVVGYLVTLDAVYPTMRAYDARSNRAIERIMLEPGRAYLRALTCVALPFAFLNLTLVAADIASSRTPGVAKLGVRVGLMSLVMSFAIVVQGVYVGSLVAPTFEGSRYNFRAPAVSLECPTTSTKTSLFFDPVRQIMTCHATNQTVFSFGSDEFAPYAIDPSVNRLAQYTSTIQEVIAAVLEITPTRFVEATNTNVVALVVGALATGVAIGAHLTQFKSLSSDSAAGNITVLAALRELVSVFQIMTSWIAMTTPLALISLVAGPIYAGTHNVFDFTKPTNGLIGVCWYVLVFVGVAAVHAVVVLPVVAVVGSRGRLSPLRFLWHMRDALIYALHTSSSRKSLHVLLSTFERTVGQPTAKTRFAIGTGATLNKNGGALYVSLSVIWLFSNGGLQTSFSPTKVALLVVLATVGSLAVTPVRNGGMVVVICVFAMLTGLAPPYAISFLFVAECIVDPVATVLNAWGNIIVARLLGEAS</sequence>
<comment type="caution">
    <text evidence="13">The sequence shown here is derived from an EMBL/GenBank/DDBJ whole genome shotgun (WGS) entry which is preliminary data.</text>
</comment>
<dbReference type="PANTHER" id="PTHR42865">
    <property type="entry name" value="PROTON/GLUTAMATE-ASPARTATE SYMPORTER"/>
    <property type="match status" value="1"/>
</dbReference>
<dbReference type="AlphaFoldDB" id="A0A397EM64"/>
<dbReference type="Proteomes" id="UP000266643">
    <property type="component" value="Unassembled WGS sequence"/>
</dbReference>
<evidence type="ECO:0000313" key="10">
    <source>
        <dbReference type="EMBL" id="RHY16099.1"/>
    </source>
</evidence>
<evidence type="ECO:0000313" key="16">
    <source>
        <dbReference type="Proteomes" id="UP000266196"/>
    </source>
</evidence>
<dbReference type="PRINTS" id="PR00173">
    <property type="entry name" value="EDTRNSPORT"/>
</dbReference>
<evidence type="ECO:0000256" key="6">
    <source>
        <dbReference type="ARBA" id="ARBA00023136"/>
    </source>
</evidence>
<proteinExistence type="inferred from homology"/>
<comment type="similarity">
    <text evidence="7">Belongs to the dicarboxylate/amino acid:cation symporter (DAACS) (TC 2.A.23) family.</text>
</comment>
<reference evidence="9 22" key="3">
    <citation type="submission" date="2019-06" db="EMBL/GenBank/DDBJ databases">
        <title>Genomics analysis of Aphanomyces spp. identifies a new class of oomycete effector associated with host adaptation.</title>
        <authorList>
            <person name="Gaulin E."/>
        </authorList>
    </citation>
    <scope>NUCLEOTIDE SEQUENCE [LARGE SCALE GENOMIC DNA]</scope>
    <source>
        <strain evidence="9 22">E</strain>
    </source>
</reference>
<feature type="transmembrane region" description="Helical" evidence="7">
    <location>
        <begin position="461"/>
        <end position="478"/>
    </location>
</feature>
<feature type="region of interest" description="Disordered" evidence="8">
    <location>
        <begin position="1"/>
        <end position="32"/>
    </location>
</feature>
<reference evidence="16 17" key="2">
    <citation type="submission" date="2018-08" db="EMBL/GenBank/DDBJ databases">
        <title>Aphanomyces genome sequencing and annotation.</title>
        <authorList>
            <person name="Minardi D."/>
            <person name="Oidtmann B."/>
            <person name="Van Der Giezen M."/>
            <person name="Studholme D.J."/>
        </authorList>
    </citation>
    <scope>NUCLEOTIDE SEQUENCE [LARGE SCALE GENOMIC DNA]</scope>
    <source>
        <strain evidence="13 16">197901</strain>
        <strain evidence="12 18">D2</strain>
        <strain evidence="14 21">FDL457</strain>
        <strain evidence="11 20">Si</strain>
        <strain evidence="10 17">Yx</strain>
    </source>
</reference>
<dbReference type="SUPFAM" id="SSF118215">
    <property type="entry name" value="Proton glutamate symport protein"/>
    <property type="match status" value="1"/>
</dbReference>
<dbReference type="Pfam" id="PF00375">
    <property type="entry name" value="SDF"/>
    <property type="match status" value="1"/>
</dbReference>
<evidence type="ECO:0000313" key="17">
    <source>
        <dbReference type="Proteomes" id="UP000266239"/>
    </source>
</evidence>
<dbReference type="Proteomes" id="UP000286510">
    <property type="component" value="Unassembled WGS sequence"/>
</dbReference>
<dbReference type="EMBL" id="QUTD01003692">
    <property type="protein sequence ID" value="RHY71723.1"/>
    <property type="molecule type" value="Genomic_DNA"/>
</dbReference>
<feature type="transmembrane region" description="Helical" evidence="7">
    <location>
        <begin position="347"/>
        <end position="370"/>
    </location>
</feature>
<keyword evidence="5 7" id="KW-1133">Transmembrane helix</keyword>
<evidence type="ECO:0000313" key="13">
    <source>
        <dbReference type="EMBL" id="RHY95797.1"/>
    </source>
</evidence>
<gene>
    <name evidence="9" type="ORF">AaE_012435</name>
    <name evidence="10" type="ORF">DYB25_007678</name>
    <name evidence="14" type="ORF">DYB26_003003</name>
    <name evidence="15" type="ORF">DYB28_003659</name>
    <name evidence="12" type="ORF">DYB30_000722</name>
    <name evidence="13" type="ORF">DYB31_011057</name>
    <name evidence="11" type="ORF">DYB34_002402</name>
</gene>